<protein>
    <submittedName>
        <fullName evidence="1">Uncharacterized protein</fullName>
    </submittedName>
</protein>
<name>A0A1M6R6T2_XYLRU</name>
<proteinExistence type="predicted"/>
<reference evidence="1 2" key="1">
    <citation type="submission" date="2016-11" db="EMBL/GenBank/DDBJ databases">
        <authorList>
            <person name="Jaros S."/>
            <person name="Januszkiewicz K."/>
            <person name="Wedrychowicz H."/>
        </authorList>
    </citation>
    <scope>NUCLEOTIDE SEQUENCE [LARGE SCALE GENOMIC DNA]</scope>
    <source>
        <strain evidence="1 2">KHT3</strain>
    </source>
</reference>
<accession>A0A1M6R6T2</accession>
<dbReference type="Proteomes" id="UP000184130">
    <property type="component" value="Unassembled WGS sequence"/>
</dbReference>
<gene>
    <name evidence="1" type="ORF">SAMN05216463_101109</name>
</gene>
<evidence type="ECO:0000313" key="1">
    <source>
        <dbReference type="EMBL" id="SHK28110.1"/>
    </source>
</evidence>
<sequence length="60" mass="6709">MDIVDRLREFLENEARSCSMDFGCVTPEYVSRFWGGSVAIDEIATGLTELRKQGVPELGI</sequence>
<evidence type="ECO:0000313" key="2">
    <source>
        <dbReference type="Proteomes" id="UP000184130"/>
    </source>
</evidence>
<dbReference type="AlphaFoldDB" id="A0A1M6R6T2"/>
<dbReference type="EMBL" id="FRBD01000001">
    <property type="protein sequence ID" value="SHK28110.1"/>
    <property type="molecule type" value="Genomic_DNA"/>
</dbReference>
<organism evidence="1 2">
    <name type="scientific">Xylanibacter ruminicola</name>
    <name type="common">Prevotella ruminicola</name>
    <dbReference type="NCBI Taxonomy" id="839"/>
    <lineage>
        <taxon>Bacteria</taxon>
        <taxon>Pseudomonadati</taxon>
        <taxon>Bacteroidota</taxon>
        <taxon>Bacteroidia</taxon>
        <taxon>Bacteroidales</taxon>
        <taxon>Prevotellaceae</taxon>
        <taxon>Xylanibacter</taxon>
    </lineage>
</organism>